<dbReference type="PANTHER" id="PTHR15682:SF2">
    <property type="entry name" value="UNHEALTHY RIBOSOME BIOGENESIS PROTEIN 2 HOMOLOG"/>
    <property type="match status" value="1"/>
</dbReference>
<dbReference type="PANTHER" id="PTHR15682">
    <property type="entry name" value="UNHEALTHY RIBOSOME BIOGENESIS PROTEIN 2 HOMOLOG"/>
    <property type="match status" value="1"/>
</dbReference>
<feature type="domain" description="Nucleolar 27S pre-rRNA processing Urb2/Npa2 C-terminal" evidence="2">
    <location>
        <begin position="1268"/>
        <end position="1501"/>
    </location>
</feature>
<dbReference type="InterPro" id="IPR018849">
    <property type="entry name" value="Urb2/Npa2_C"/>
</dbReference>
<gene>
    <name evidence="3" type="ORF">K504DRAFT_439390</name>
</gene>
<feature type="compositionally biased region" description="Basic and acidic residues" evidence="1">
    <location>
        <begin position="553"/>
        <end position="562"/>
    </location>
</feature>
<feature type="region of interest" description="Disordered" evidence="1">
    <location>
        <begin position="549"/>
        <end position="571"/>
    </location>
</feature>
<sequence>MAPVLSASQTPSVPTLPRLLAINKNFTDLNEQIRQATHIIGLPEDWDAIQEEKARSNTIQNLVRARAEWVLRWILDKLKDDAELGVQARANIRAWKLLNRMIQVLPTSRLATHLRDSSFLTVLEKTLEENFENNVTIQAVAANSNDPQLVGTSESSETAQEDPKPSRKRKRPSSGTTTPSKKVALETRGLEQLLEGITTVLKSMVDRTSAHGDGDEIVYTEHMKMALRTESFQAARILKYWLGAVQKLLSTASGLPQASTNEFLDLNLVLEIWELRTIDADDELGASAEQFSTECLIPTLTLYNKLQDSNSSDTQDQRLALRVRTAIQDLERLLARHLFAASRAAFFTDKKTESSATDGTVVVAANSLASNLAPLRAKLLQAAQILDTSEPLPSFFIPLFQAISQLLDMAIRFSPSRTPKTKVAEKPWIQAVFVALAECVGCSLEAPEFAIPIVALIALERSLHTLVVHDMTIDSQILEDLFWFHSGVKFPLKKERTIHWSLIAALIELDSGLFLTKPKSSPAALDDRPEDLTNFLFDLISTIQFENSDDTDSEKMDIDTPRQQHISSPPQNATAQNVILRSIVLPMLSAYARNRDLLGFVRRWEVQLFEENPDVRSPLQDAKARIWQDRSLVQALADKFEESLTKAQILDLFKKHANRIQAIQKTIKGKPPVSADQMEDSRRAFGSAVIIYAILGSIQSDDITEYLQPFLLPLFESYTTMVGSDWHRTSVHMEIYWKTMCQLLHHLWYITLHGSPNLQASLILPVVTQASKDVTASRKGQGDRPITSKTRTAIIVFLLTTSDHLKTVPGQNSVVQDCIRKVLKMISGTRLELVDLRHVVEIFCTDYPHLLEALEPEACEKALLSLLYRLAEMNEQLGTQIADALSDAIFGLRNTTLQATYSAALLSAVDETNDNEILRVIIDNAFLRIHPSALHRDRREAILNKMTEIIMTSPRNVDQLLSIMCHFMEIPNATAKVSSDGSLLFDLAENLQEKKLELPLTMRLFQDFVRLTLSHILPNKNQAQNKRFLETFEAKLSTTTYDAGKRTAGKLAIMRATFMAQKENDVLPAKLYITYLLAALHDEAVSRDYVVDAFNEIPSVALREKGDSYNIAKDVMRTHVYVEVDLKKLLSSNGDEAIAARPTKYWVRLHTTLGSFGLYSDPTWFVEFSLRILQEKMTEVEQATIMRSFAAAVSAMDNATRLSLVQRLVHSESTLEKRRSSYRLLHLLVSALDDKHMEDAEQKQQQLTIVPRICALLAESPNVPAFNSLVNSVDVILREKHSLVTQHNIECILAVLVKLAARNSPSLSCNAAPSIYTRLCETSRLILVLHRSRIGGRFHLVLPLLQNLLFCLFIPNTGRGMPLPPWLKSASSHPARLTPANASHFTRLVSTLCSPTHFSVQKRHHKHNTSQSTSNTKPALNDPVKAAREYASHYLYPLLGSFCRYQLSGRLEAEVRKKLMTGIWEVVGVAAMDRASLDSMFAGLDGATRDVWRGLWSEYVRGNPNGGRDRENERNGFKGGE</sequence>
<evidence type="ECO:0000256" key="1">
    <source>
        <dbReference type="SAM" id="MobiDB-lite"/>
    </source>
</evidence>
<dbReference type="EMBL" id="MU005777">
    <property type="protein sequence ID" value="KAF2705974.1"/>
    <property type="molecule type" value="Genomic_DNA"/>
</dbReference>
<keyword evidence="4" id="KW-1185">Reference proteome</keyword>
<feature type="region of interest" description="Disordered" evidence="1">
    <location>
        <begin position="142"/>
        <end position="182"/>
    </location>
</feature>
<proteinExistence type="predicted"/>
<evidence type="ECO:0000259" key="2">
    <source>
        <dbReference type="Pfam" id="PF10441"/>
    </source>
</evidence>
<dbReference type="InterPro" id="IPR052609">
    <property type="entry name" value="Ribosome_Biogenesis_Reg"/>
</dbReference>
<organism evidence="3 4">
    <name type="scientific">Pleomassaria siparia CBS 279.74</name>
    <dbReference type="NCBI Taxonomy" id="1314801"/>
    <lineage>
        <taxon>Eukaryota</taxon>
        <taxon>Fungi</taxon>
        <taxon>Dikarya</taxon>
        <taxon>Ascomycota</taxon>
        <taxon>Pezizomycotina</taxon>
        <taxon>Dothideomycetes</taxon>
        <taxon>Pleosporomycetidae</taxon>
        <taxon>Pleosporales</taxon>
        <taxon>Pleomassariaceae</taxon>
        <taxon>Pleomassaria</taxon>
    </lineage>
</organism>
<dbReference type="Pfam" id="PF10441">
    <property type="entry name" value="Urb2"/>
    <property type="match status" value="1"/>
</dbReference>
<dbReference type="Proteomes" id="UP000799428">
    <property type="component" value="Unassembled WGS sequence"/>
</dbReference>
<evidence type="ECO:0000313" key="3">
    <source>
        <dbReference type="EMBL" id="KAF2705974.1"/>
    </source>
</evidence>
<protein>
    <recommendedName>
        <fullName evidence="2">Nucleolar 27S pre-rRNA processing Urb2/Npa2 C-terminal domain-containing protein</fullName>
    </recommendedName>
</protein>
<dbReference type="OrthoDB" id="160374at2759"/>
<feature type="compositionally biased region" description="Polar residues" evidence="1">
    <location>
        <begin position="142"/>
        <end position="158"/>
    </location>
</feature>
<evidence type="ECO:0000313" key="4">
    <source>
        <dbReference type="Proteomes" id="UP000799428"/>
    </source>
</evidence>
<accession>A0A6G1JZE5</accession>
<name>A0A6G1JZE5_9PLEO</name>
<dbReference type="GO" id="GO:0042254">
    <property type="term" value="P:ribosome biogenesis"/>
    <property type="evidence" value="ECO:0007669"/>
    <property type="project" value="TreeGrafter"/>
</dbReference>
<reference evidence="3" key="1">
    <citation type="journal article" date="2020" name="Stud. Mycol.">
        <title>101 Dothideomycetes genomes: a test case for predicting lifestyles and emergence of pathogens.</title>
        <authorList>
            <person name="Haridas S."/>
            <person name="Albert R."/>
            <person name="Binder M."/>
            <person name="Bloem J."/>
            <person name="Labutti K."/>
            <person name="Salamov A."/>
            <person name="Andreopoulos B."/>
            <person name="Baker S."/>
            <person name="Barry K."/>
            <person name="Bills G."/>
            <person name="Bluhm B."/>
            <person name="Cannon C."/>
            <person name="Castanera R."/>
            <person name="Culley D."/>
            <person name="Daum C."/>
            <person name="Ezra D."/>
            <person name="Gonzalez J."/>
            <person name="Henrissat B."/>
            <person name="Kuo A."/>
            <person name="Liang C."/>
            <person name="Lipzen A."/>
            <person name="Lutzoni F."/>
            <person name="Magnuson J."/>
            <person name="Mondo S."/>
            <person name="Nolan M."/>
            <person name="Ohm R."/>
            <person name="Pangilinan J."/>
            <person name="Park H.-J."/>
            <person name="Ramirez L."/>
            <person name="Alfaro M."/>
            <person name="Sun H."/>
            <person name="Tritt A."/>
            <person name="Yoshinaga Y."/>
            <person name="Zwiers L.-H."/>
            <person name="Turgeon B."/>
            <person name="Goodwin S."/>
            <person name="Spatafora J."/>
            <person name="Crous P."/>
            <person name="Grigoriev I."/>
        </authorList>
    </citation>
    <scope>NUCLEOTIDE SEQUENCE</scope>
    <source>
        <strain evidence="3">CBS 279.74</strain>
    </source>
</reference>
<dbReference type="GO" id="GO:0005730">
    <property type="term" value="C:nucleolus"/>
    <property type="evidence" value="ECO:0007669"/>
    <property type="project" value="TreeGrafter"/>
</dbReference>